<feature type="transmembrane region" description="Helical" evidence="1">
    <location>
        <begin position="65"/>
        <end position="85"/>
    </location>
</feature>
<keyword evidence="1" id="KW-0472">Membrane</keyword>
<dbReference type="EMBL" id="CM026432">
    <property type="protein sequence ID" value="KAG0557758.1"/>
    <property type="molecule type" value="Genomic_DNA"/>
</dbReference>
<dbReference type="AlphaFoldDB" id="A0A8T0GJ43"/>
<evidence type="ECO:0000313" key="2">
    <source>
        <dbReference type="EMBL" id="KAG0557758.1"/>
    </source>
</evidence>
<name>A0A8T0GJ43_CERPU</name>
<evidence type="ECO:0000313" key="3">
    <source>
        <dbReference type="Proteomes" id="UP000822688"/>
    </source>
</evidence>
<keyword evidence="3" id="KW-1185">Reference proteome</keyword>
<organism evidence="2 3">
    <name type="scientific">Ceratodon purpureus</name>
    <name type="common">Fire moss</name>
    <name type="synonym">Dicranum purpureum</name>
    <dbReference type="NCBI Taxonomy" id="3225"/>
    <lineage>
        <taxon>Eukaryota</taxon>
        <taxon>Viridiplantae</taxon>
        <taxon>Streptophyta</taxon>
        <taxon>Embryophyta</taxon>
        <taxon>Bryophyta</taxon>
        <taxon>Bryophytina</taxon>
        <taxon>Bryopsida</taxon>
        <taxon>Dicranidae</taxon>
        <taxon>Pseudoditrichales</taxon>
        <taxon>Ditrichaceae</taxon>
        <taxon>Ceratodon</taxon>
    </lineage>
</organism>
<comment type="caution">
    <text evidence="2">The sequence shown here is derived from an EMBL/GenBank/DDBJ whole genome shotgun (WGS) entry which is preliminary data.</text>
</comment>
<keyword evidence="1" id="KW-1133">Transmembrane helix</keyword>
<dbReference type="Proteomes" id="UP000822688">
    <property type="component" value="Chromosome 11"/>
</dbReference>
<protein>
    <submittedName>
        <fullName evidence="2">Uncharacterized protein</fullName>
    </submittedName>
</protein>
<keyword evidence="1" id="KW-0812">Transmembrane</keyword>
<accession>A0A8T0GJ43</accession>
<evidence type="ECO:0000256" key="1">
    <source>
        <dbReference type="SAM" id="Phobius"/>
    </source>
</evidence>
<gene>
    <name evidence="2" type="ORF">KC19_11G155000</name>
</gene>
<sequence length="86" mass="9642">MCSYTCDGCMIKVPDCWPSGAIPHLALALKVGLIRMDVQGLSDMNHVGDGLFEHEWRFVQSFWDWYPMLLGCLVSVLIGFSLALVH</sequence>
<proteinExistence type="predicted"/>
<reference evidence="2 3" key="1">
    <citation type="submission" date="2020-06" db="EMBL/GenBank/DDBJ databases">
        <title>WGS assembly of Ceratodon purpureus strain R40.</title>
        <authorList>
            <person name="Carey S.B."/>
            <person name="Jenkins J."/>
            <person name="Shu S."/>
            <person name="Lovell J.T."/>
            <person name="Sreedasyam A."/>
            <person name="Maumus F."/>
            <person name="Tiley G.P."/>
            <person name="Fernandez-Pozo N."/>
            <person name="Barry K."/>
            <person name="Chen C."/>
            <person name="Wang M."/>
            <person name="Lipzen A."/>
            <person name="Daum C."/>
            <person name="Saski C.A."/>
            <person name="Payton A.C."/>
            <person name="Mcbreen J.C."/>
            <person name="Conrad R.E."/>
            <person name="Kollar L.M."/>
            <person name="Olsson S."/>
            <person name="Huttunen S."/>
            <person name="Landis J.B."/>
            <person name="Wickett N.J."/>
            <person name="Johnson M.G."/>
            <person name="Rensing S.A."/>
            <person name="Grimwood J."/>
            <person name="Schmutz J."/>
            <person name="Mcdaniel S.F."/>
        </authorList>
    </citation>
    <scope>NUCLEOTIDE SEQUENCE [LARGE SCALE GENOMIC DNA]</scope>
    <source>
        <strain evidence="2 3">R40</strain>
    </source>
</reference>